<dbReference type="eggNOG" id="KOG2710">
    <property type="taxonomic scope" value="Eukaryota"/>
</dbReference>
<dbReference type="Proteomes" id="UP000008672">
    <property type="component" value="Unassembled WGS sequence"/>
</dbReference>
<dbReference type="InParanoid" id="H3AFX1"/>
<dbReference type="Gene3D" id="1.10.555.10">
    <property type="entry name" value="Rho GTPase activation protein"/>
    <property type="match status" value="1"/>
</dbReference>
<dbReference type="EMBL" id="AFYH01043789">
    <property type="status" value="NOT_ANNOTATED_CDS"/>
    <property type="molecule type" value="Genomic_DNA"/>
</dbReference>
<sequence length="1011" mass="111711">WEKNVTRLAVVQQLRVYGIKVKNWNAKAGSKGKETNCTIFKGKKLFGAPLHTLKCSAHTCGSIPSFLVDACEHLEKHIHTEGLFRKSGSVVRLKALKKFVKLKTNNFCISCAGGLIAAFWRMSISILFLSEISTFLLRADQRGGKKTISGNVVALAPLSKKKQKTLKDVFLFCVSILFRSQDNKMDSSNLAVIFAPNFLHLSDANEKLTSNTEKRLRLQAAVVQTFIDHAQDVGHVPEFVLEKIPSMMGVDAGCSTPLSESLEKECESSEGLKRRRRRSVGDIVSGALNKLKSNRTPSTTPQPDRSVFSSVTPMVLTPSSKRKLPTESSQGFSSKKRKSLRHNLAFELLPSSFFSSGSSPASGVHIVEGGVSGSEKQHSLKPVEHGLNSANRRKSKRIENRVHRVDSGKAGCFSPSINRKGAARKSLRLRLSLGRSNKDPTMVTAGFSAAQGRYNIGWRLANQMELENSTGSIKENSPFSPVMRKKDQRKGSKYISKSEENLLSPKSDAFSNDRLSWNGASPVELQEVNDVDVGPLIGGYLQTKSSFSEPVLVDRKPPVIPDDLKIYKVNGNSYLCDNSLSGDEKNLTGETLQMIKKAFSESGSNLRSLIGNNRSLVLDDTSVTEESCLLQNVNQNIGLNICSPRKDRLTDLECASSEFSEHKDTLCDHDDTQIIANTCSETEDTESNTDVQKENISSLGAAEIQVSKEDFTEQSVSKLTEISQQISSGQQEGAKSAHSIEIVSADWRLCQGFKENGNKEDVSCIQVNSHGPAEKDVCNIETKSKCVSKKYIILEGCKDAKVAEHIQRFNQLSLNDQGQQNKIKSPPKFRRTPVRQSVRRINSLLDSKQETRNRKLIKSPSLDSPLVKSVSYESSLSYCAEHYPMDCVPSVPCSKAEEQKGLKSQSGYTSKELCWPETLNPTKLSNTSSAENRSHQKALKQRANLGISKHLVFEDLTNQLLPTSKRNVVLSKSRNKSILRHVSEREKVQYKGSPKNPIATKVVVATETIDL</sequence>
<proteinExistence type="predicted"/>
<evidence type="ECO:0000313" key="4">
    <source>
        <dbReference type="Ensembl" id="ENSLACP00000008542.1"/>
    </source>
</evidence>
<keyword evidence="2" id="KW-0812">Transmembrane</keyword>
<dbReference type="EMBL" id="AFYH01043790">
    <property type="status" value="NOT_ANNOTATED_CDS"/>
    <property type="molecule type" value="Genomic_DNA"/>
</dbReference>
<dbReference type="HOGENOM" id="CLU_010134_1_0_1"/>
<dbReference type="GeneTree" id="ENSGT00940000155312"/>
<reference evidence="4" key="3">
    <citation type="submission" date="2025-09" db="UniProtKB">
        <authorList>
            <consortium name="Ensembl"/>
        </authorList>
    </citation>
    <scope>IDENTIFICATION</scope>
</reference>
<dbReference type="FunCoup" id="H3AFX1">
    <property type="interactions" value="2495"/>
</dbReference>
<organism evidence="4 5">
    <name type="scientific">Latimeria chalumnae</name>
    <name type="common">Coelacanth</name>
    <dbReference type="NCBI Taxonomy" id="7897"/>
    <lineage>
        <taxon>Eukaryota</taxon>
        <taxon>Metazoa</taxon>
        <taxon>Chordata</taxon>
        <taxon>Craniata</taxon>
        <taxon>Vertebrata</taxon>
        <taxon>Euteleostomi</taxon>
        <taxon>Coelacanthiformes</taxon>
        <taxon>Coelacanthidae</taxon>
        <taxon>Latimeria</taxon>
    </lineage>
</organism>
<evidence type="ECO:0000256" key="2">
    <source>
        <dbReference type="SAM" id="Phobius"/>
    </source>
</evidence>
<accession>H3AFX1</accession>
<dbReference type="Pfam" id="PF00620">
    <property type="entry name" value="RhoGAP"/>
    <property type="match status" value="1"/>
</dbReference>
<keyword evidence="2" id="KW-1133">Transmembrane helix</keyword>
<feature type="domain" description="Rho-GAP" evidence="3">
    <location>
        <begin position="48"/>
        <end position="234"/>
    </location>
</feature>
<evidence type="ECO:0000256" key="1">
    <source>
        <dbReference type="SAM" id="MobiDB-lite"/>
    </source>
</evidence>
<reference evidence="4" key="2">
    <citation type="submission" date="2025-08" db="UniProtKB">
        <authorList>
            <consortium name="Ensembl"/>
        </authorList>
    </citation>
    <scope>IDENTIFICATION</scope>
</reference>
<protein>
    <submittedName>
        <fullName evidence="4">Rho GTPase activating protein 11A</fullName>
    </submittedName>
</protein>
<dbReference type="SMART" id="SM00324">
    <property type="entry name" value="RhoGAP"/>
    <property type="match status" value="1"/>
</dbReference>
<reference evidence="5" key="1">
    <citation type="submission" date="2011-08" db="EMBL/GenBank/DDBJ databases">
        <title>The draft genome of Latimeria chalumnae.</title>
        <authorList>
            <person name="Di Palma F."/>
            <person name="Alfoldi J."/>
            <person name="Johnson J."/>
            <person name="Berlin A."/>
            <person name="Gnerre S."/>
            <person name="Jaffe D."/>
            <person name="MacCallum I."/>
            <person name="Young S."/>
            <person name="Walker B.J."/>
            <person name="Lander E."/>
            <person name="Lindblad-Toh K."/>
        </authorList>
    </citation>
    <scope>NUCLEOTIDE SEQUENCE [LARGE SCALE GENOMIC DNA]</scope>
    <source>
        <strain evidence="5">Wild caught</strain>
    </source>
</reference>
<dbReference type="InterPro" id="IPR000198">
    <property type="entry name" value="RhoGAP_dom"/>
</dbReference>
<dbReference type="OMA" id="KCITMAP"/>
<dbReference type="InterPro" id="IPR008936">
    <property type="entry name" value="Rho_GTPase_activation_prot"/>
</dbReference>
<dbReference type="PROSITE" id="PS50238">
    <property type="entry name" value="RHOGAP"/>
    <property type="match status" value="1"/>
</dbReference>
<dbReference type="PANTHER" id="PTHR15670">
    <property type="entry name" value="RHO GTPASE ACTIVATING PROTEIN 11A"/>
    <property type="match status" value="1"/>
</dbReference>
<dbReference type="GO" id="GO:0005096">
    <property type="term" value="F:GTPase activator activity"/>
    <property type="evidence" value="ECO:0007669"/>
    <property type="project" value="TreeGrafter"/>
</dbReference>
<dbReference type="GO" id="GO:0007165">
    <property type="term" value="P:signal transduction"/>
    <property type="evidence" value="ECO:0007669"/>
    <property type="project" value="InterPro"/>
</dbReference>
<dbReference type="PANTHER" id="PTHR15670:SF4">
    <property type="entry name" value="RHO GTPASE-ACTIVATING PROTEIN 11A"/>
    <property type="match status" value="1"/>
</dbReference>
<dbReference type="InterPro" id="IPR042869">
    <property type="entry name" value="ARHGAP11A/B"/>
</dbReference>
<feature type="region of interest" description="Disordered" evidence="1">
    <location>
        <begin position="265"/>
        <end position="337"/>
    </location>
</feature>
<feature type="transmembrane region" description="Helical" evidence="2">
    <location>
        <begin position="107"/>
        <end position="129"/>
    </location>
</feature>
<feature type="compositionally biased region" description="Polar residues" evidence="1">
    <location>
        <begin position="294"/>
        <end position="312"/>
    </location>
</feature>
<dbReference type="STRING" id="7897.ENSLACP00000008542"/>
<keyword evidence="2" id="KW-0472">Membrane</keyword>
<name>H3AFX1_LATCH</name>
<evidence type="ECO:0000259" key="3">
    <source>
        <dbReference type="PROSITE" id="PS50238"/>
    </source>
</evidence>
<dbReference type="AlphaFoldDB" id="H3AFX1"/>
<keyword evidence="5" id="KW-1185">Reference proteome</keyword>
<feature type="region of interest" description="Disordered" evidence="1">
    <location>
        <begin position="471"/>
        <end position="498"/>
    </location>
</feature>
<dbReference type="Ensembl" id="ENSLACT00000008610.1">
    <property type="protein sequence ID" value="ENSLACP00000008542.1"/>
    <property type="gene ID" value="ENSLACG00000007558.1"/>
</dbReference>
<dbReference type="SUPFAM" id="SSF48350">
    <property type="entry name" value="GTPase activation domain, GAP"/>
    <property type="match status" value="1"/>
</dbReference>
<evidence type="ECO:0000313" key="5">
    <source>
        <dbReference type="Proteomes" id="UP000008672"/>
    </source>
</evidence>